<evidence type="ECO:0008006" key="5">
    <source>
        <dbReference type="Google" id="ProtNLM"/>
    </source>
</evidence>
<feature type="region of interest" description="Disordered" evidence="1">
    <location>
        <begin position="143"/>
        <end position="166"/>
    </location>
</feature>
<feature type="transmembrane region" description="Helical" evidence="2">
    <location>
        <begin position="209"/>
        <end position="230"/>
    </location>
</feature>
<feature type="compositionally biased region" description="Basic and acidic residues" evidence="1">
    <location>
        <begin position="155"/>
        <end position="164"/>
    </location>
</feature>
<accession>A0AA42BT72</accession>
<dbReference type="AlphaFoldDB" id="A0AA42BT72"/>
<proteinExistence type="predicted"/>
<comment type="caution">
    <text evidence="3">The sequence shown here is derived from an EMBL/GenBank/DDBJ whole genome shotgun (WGS) entry which is preliminary data.</text>
</comment>
<dbReference type="SUPFAM" id="SSF81324">
    <property type="entry name" value="Voltage-gated potassium channels"/>
    <property type="match status" value="1"/>
</dbReference>
<keyword evidence="2" id="KW-1133">Transmembrane helix</keyword>
<evidence type="ECO:0000313" key="3">
    <source>
        <dbReference type="EMBL" id="MCS5726080.1"/>
    </source>
</evidence>
<keyword evidence="2" id="KW-0812">Transmembrane</keyword>
<sequence length="234" mass="25557">MPQQPSASILAERAQAEHRWPAAIGVIAILVSYAVLPDHLFGVIRYAVVAVCVALLVAVIVINPHRMVKQTAWSRRLGLVLVLVIGATNQLLLVLLISLLVQNSQDGPTLLLAALQIWVTNVIGFALLYWEFDRGGPVVRTQRSRGHLPPADFRFPQDEDHDASPEVAAHSSKSSNWLPGFVDYFYFSLSNSMAFSPTDTMPLTHRAKLLMGLEAFAGFVLLALVIARGVSLLG</sequence>
<reference evidence="3" key="1">
    <citation type="submission" date="2022-08" db="EMBL/GenBank/DDBJ databases">
        <authorList>
            <person name="Deng Y."/>
            <person name="Han X.-F."/>
            <person name="Zhang Y.-Q."/>
        </authorList>
    </citation>
    <scope>NUCLEOTIDE SEQUENCE</scope>
    <source>
        <strain evidence="3">CPCC 203407</strain>
    </source>
</reference>
<dbReference type="Proteomes" id="UP001165587">
    <property type="component" value="Unassembled WGS sequence"/>
</dbReference>
<gene>
    <name evidence="3" type="ORF">N1028_09260</name>
</gene>
<evidence type="ECO:0000256" key="1">
    <source>
        <dbReference type="SAM" id="MobiDB-lite"/>
    </source>
</evidence>
<dbReference type="RefSeq" id="WP_259526881.1">
    <property type="nucleotide sequence ID" value="NZ_JANLCK010000004.1"/>
</dbReference>
<evidence type="ECO:0000313" key="4">
    <source>
        <dbReference type="Proteomes" id="UP001165587"/>
    </source>
</evidence>
<protein>
    <recommendedName>
        <fullName evidence="5">DUF1345 domain-containing protein</fullName>
    </recommendedName>
</protein>
<evidence type="ECO:0000256" key="2">
    <source>
        <dbReference type="SAM" id="Phobius"/>
    </source>
</evidence>
<feature type="transmembrane region" description="Helical" evidence="2">
    <location>
        <begin position="77"/>
        <end position="101"/>
    </location>
</feature>
<keyword evidence="2" id="KW-0472">Membrane</keyword>
<organism evidence="3 4">
    <name type="scientific">Herbiconiux oxytropis</name>
    <dbReference type="NCBI Taxonomy" id="2970915"/>
    <lineage>
        <taxon>Bacteria</taxon>
        <taxon>Bacillati</taxon>
        <taxon>Actinomycetota</taxon>
        <taxon>Actinomycetes</taxon>
        <taxon>Micrococcales</taxon>
        <taxon>Microbacteriaceae</taxon>
        <taxon>Herbiconiux</taxon>
    </lineage>
</organism>
<feature type="transmembrane region" description="Helical" evidence="2">
    <location>
        <begin position="107"/>
        <end position="130"/>
    </location>
</feature>
<feature type="transmembrane region" description="Helical" evidence="2">
    <location>
        <begin position="20"/>
        <end position="37"/>
    </location>
</feature>
<keyword evidence="4" id="KW-1185">Reference proteome</keyword>
<feature type="transmembrane region" description="Helical" evidence="2">
    <location>
        <begin position="43"/>
        <end position="65"/>
    </location>
</feature>
<dbReference type="EMBL" id="JANLCK010000004">
    <property type="protein sequence ID" value="MCS5726080.1"/>
    <property type="molecule type" value="Genomic_DNA"/>
</dbReference>
<name>A0AA42BT72_9MICO</name>